<sequence>MIKLIKSLYFNERFFYSLFGIAILFLLSYWVKPIYPYVWLLVLIFIITVGIEIIALYKHTGLKAKRVLADKFSNSDENEINIYLTNNYNFSAEIEVIDEIPIQFQKRDFLRKISIAAKEETKFTYLLKPVERGVYNFGSLNCYIKFGLKLTKRRYKFDTNQTVKVYPSFIQMKKYDFLAMDRRVTMNGLKKVRKIGHTMEFEQIREYVLGDDVRTINWKATAKNRDLMVNQYQDEKSQPIYSIIDTSRVMKMPFEGLKLLDYAINSSLAFSNIALKKNDKVGLLTFSNKIQNYVTASSKKTHLQLILESLYQVNTEFLDSDFGTLYSYAKRKITQRSMLMLYTNFEHISSLKRQLPYLKALNKKHLLVVIFFQNTELEELIEKEATNIFEITEQTVATEFKNDKKIMVNELQRNGIQTVLTAPENLTINTINKYLEVKSRGLL</sequence>
<organism evidence="3 4">
    <name type="scientific">Mesonia phycicola</name>
    <dbReference type="NCBI Taxonomy" id="579105"/>
    <lineage>
        <taxon>Bacteria</taxon>
        <taxon>Pseudomonadati</taxon>
        <taxon>Bacteroidota</taxon>
        <taxon>Flavobacteriia</taxon>
        <taxon>Flavobacteriales</taxon>
        <taxon>Flavobacteriaceae</taxon>
        <taxon>Mesonia</taxon>
    </lineage>
</organism>
<dbReference type="RefSeq" id="WP_073148721.1">
    <property type="nucleotide sequence ID" value="NZ_FQYY01000002.1"/>
</dbReference>
<proteinExistence type="predicted"/>
<evidence type="ECO:0000259" key="2">
    <source>
        <dbReference type="Pfam" id="PF01882"/>
    </source>
</evidence>
<dbReference type="Pfam" id="PF01882">
    <property type="entry name" value="DUF58"/>
    <property type="match status" value="1"/>
</dbReference>
<accession>A0A1M6C5I4</accession>
<keyword evidence="1" id="KW-1133">Transmembrane helix</keyword>
<dbReference type="PANTHER" id="PTHR33608:SF3">
    <property type="entry name" value="SLR2013 PROTEIN"/>
    <property type="match status" value="1"/>
</dbReference>
<gene>
    <name evidence="3" type="ORF">SAMN04488096_102377</name>
</gene>
<evidence type="ECO:0000313" key="4">
    <source>
        <dbReference type="Proteomes" id="UP000184225"/>
    </source>
</evidence>
<keyword evidence="1" id="KW-0812">Transmembrane</keyword>
<evidence type="ECO:0000256" key="1">
    <source>
        <dbReference type="SAM" id="Phobius"/>
    </source>
</evidence>
<evidence type="ECO:0000313" key="3">
    <source>
        <dbReference type="EMBL" id="SHI56276.1"/>
    </source>
</evidence>
<feature type="transmembrane region" description="Helical" evidence="1">
    <location>
        <begin position="14"/>
        <end position="31"/>
    </location>
</feature>
<dbReference type="OrthoDB" id="845740at2"/>
<feature type="domain" description="DUF58" evidence="2">
    <location>
        <begin position="203"/>
        <end position="376"/>
    </location>
</feature>
<dbReference type="InterPro" id="IPR002881">
    <property type="entry name" value="DUF58"/>
</dbReference>
<dbReference type="STRING" id="579105.SAMN04488096_102377"/>
<dbReference type="SUPFAM" id="SSF53300">
    <property type="entry name" value="vWA-like"/>
    <property type="match status" value="1"/>
</dbReference>
<keyword evidence="4" id="KW-1185">Reference proteome</keyword>
<reference evidence="3 4" key="1">
    <citation type="submission" date="2016-11" db="EMBL/GenBank/DDBJ databases">
        <authorList>
            <person name="Jaros S."/>
            <person name="Januszkiewicz K."/>
            <person name="Wedrychowicz H."/>
        </authorList>
    </citation>
    <scope>NUCLEOTIDE SEQUENCE [LARGE SCALE GENOMIC DNA]</scope>
    <source>
        <strain evidence="3 4">DSM 21425</strain>
    </source>
</reference>
<feature type="transmembrane region" description="Helical" evidence="1">
    <location>
        <begin position="37"/>
        <end position="57"/>
    </location>
</feature>
<dbReference type="Proteomes" id="UP000184225">
    <property type="component" value="Unassembled WGS sequence"/>
</dbReference>
<dbReference type="PANTHER" id="PTHR33608">
    <property type="entry name" value="BLL2464 PROTEIN"/>
    <property type="match status" value="1"/>
</dbReference>
<dbReference type="AlphaFoldDB" id="A0A1M6C5I4"/>
<protein>
    <submittedName>
        <fullName evidence="3">Uncharacterized conserved protein, DUF58 family, contains vWF domain</fullName>
    </submittedName>
</protein>
<name>A0A1M6C5I4_9FLAO</name>
<keyword evidence="1" id="KW-0472">Membrane</keyword>
<dbReference type="InterPro" id="IPR036465">
    <property type="entry name" value="vWFA_dom_sf"/>
</dbReference>
<dbReference type="EMBL" id="FQYY01000002">
    <property type="protein sequence ID" value="SHI56276.1"/>
    <property type="molecule type" value="Genomic_DNA"/>
</dbReference>